<comment type="caution">
    <text evidence="3">The sequence shown here is derived from an EMBL/GenBank/DDBJ whole genome shotgun (WGS) entry which is preliminary data.</text>
</comment>
<evidence type="ECO:0000256" key="2">
    <source>
        <dbReference type="SAM" id="Phobius"/>
    </source>
</evidence>
<feature type="compositionally biased region" description="Polar residues" evidence="1">
    <location>
        <begin position="95"/>
        <end position="106"/>
    </location>
</feature>
<protein>
    <submittedName>
        <fullName evidence="3">Uncharacterized protein</fullName>
    </submittedName>
</protein>
<keyword evidence="2" id="KW-0472">Membrane</keyword>
<name>A0A3S5A1V3_9PLAT</name>
<feature type="compositionally biased region" description="Polar residues" evidence="1">
    <location>
        <begin position="143"/>
        <end position="162"/>
    </location>
</feature>
<keyword evidence="4" id="KW-1185">Reference proteome</keyword>
<feature type="region of interest" description="Disordered" evidence="1">
    <location>
        <begin position="95"/>
        <end position="162"/>
    </location>
</feature>
<keyword evidence="2" id="KW-0812">Transmembrane</keyword>
<keyword evidence="2" id="KW-1133">Transmembrane helix</keyword>
<sequence>MHGLATPMLDVIIVCTSTYLLAFSLAPMLLVCQTRQSRLFVQTLLTLGSQSLTCFILLPPSSFLLPPSTTPPPSSLLSYSCSCLSIHLSIRSPEQRQANVSSSPTTGLIGIPFLRSSPRPRPRPRPRPTHTRPLLPPPHPAYASSSNDVPQKSWTRGCPESTNNAHVRFLRPSEKLVRRESCGFALATLISPKTLVFFPTTPTDMT</sequence>
<gene>
    <name evidence="3" type="ORF">PXEA_LOCUS18906</name>
</gene>
<proteinExistence type="predicted"/>
<accession>A0A3S5A1V3</accession>
<dbReference type="EMBL" id="CAAALY010074127">
    <property type="protein sequence ID" value="VEL25466.1"/>
    <property type="molecule type" value="Genomic_DNA"/>
</dbReference>
<evidence type="ECO:0000256" key="1">
    <source>
        <dbReference type="SAM" id="MobiDB-lite"/>
    </source>
</evidence>
<reference evidence="3" key="1">
    <citation type="submission" date="2018-11" db="EMBL/GenBank/DDBJ databases">
        <authorList>
            <consortium name="Pathogen Informatics"/>
        </authorList>
    </citation>
    <scope>NUCLEOTIDE SEQUENCE</scope>
</reference>
<feature type="compositionally biased region" description="Basic residues" evidence="1">
    <location>
        <begin position="118"/>
        <end position="130"/>
    </location>
</feature>
<evidence type="ECO:0000313" key="3">
    <source>
        <dbReference type="EMBL" id="VEL25466.1"/>
    </source>
</evidence>
<evidence type="ECO:0000313" key="4">
    <source>
        <dbReference type="Proteomes" id="UP000784294"/>
    </source>
</evidence>
<feature type="transmembrane region" description="Helical" evidence="2">
    <location>
        <begin position="6"/>
        <end position="32"/>
    </location>
</feature>
<dbReference type="AlphaFoldDB" id="A0A3S5A1V3"/>
<organism evidence="3 4">
    <name type="scientific">Protopolystoma xenopodis</name>
    <dbReference type="NCBI Taxonomy" id="117903"/>
    <lineage>
        <taxon>Eukaryota</taxon>
        <taxon>Metazoa</taxon>
        <taxon>Spiralia</taxon>
        <taxon>Lophotrochozoa</taxon>
        <taxon>Platyhelminthes</taxon>
        <taxon>Monogenea</taxon>
        <taxon>Polyopisthocotylea</taxon>
        <taxon>Polystomatidea</taxon>
        <taxon>Polystomatidae</taxon>
        <taxon>Protopolystoma</taxon>
    </lineage>
</organism>
<dbReference type="Proteomes" id="UP000784294">
    <property type="component" value="Unassembled WGS sequence"/>
</dbReference>